<dbReference type="InterPro" id="IPR032072">
    <property type="entry name" value="DUF4807"/>
</dbReference>
<dbReference type="FunFam" id="3.30.420.40:FF:000058">
    <property type="entry name" value="Putative actin-related protein 5"/>
    <property type="match status" value="1"/>
</dbReference>
<feature type="coiled-coil region" evidence="8">
    <location>
        <begin position="251"/>
        <end position="308"/>
    </location>
</feature>
<feature type="region of interest" description="Disordered" evidence="9">
    <location>
        <begin position="378"/>
        <end position="453"/>
    </location>
</feature>
<accession>A0A367KBG0</accession>
<dbReference type="STRING" id="86630.A0A367KBG0"/>
<keyword evidence="2" id="KW-0227">DNA damage</keyword>
<evidence type="ECO:0000313" key="11">
    <source>
        <dbReference type="Proteomes" id="UP000252139"/>
    </source>
</evidence>
<keyword evidence="6" id="KW-0539">Nucleus</keyword>
<keyword evidence="4 8" id="KW-0175">Coiled coil</keyword>
<dbReference type="FunFam" id="3.30.420.40:FF:000122">
    <property type="entry name" value="ARP5 actin-related protein 5 homolog"/>
    <property type="match status" value="1"/>
</dbReference>
<evidence type="ECO:0000313" key="10">
    <source>
        <dbReference type="EMBL" id="RCH99583.1"/>
    </source>
</evidence>
<protein>
    <submittedName>
        <fullName evidence="10">Actin-protein 5</fullName>
    </submittedName>
</protein>
<dbReference type="OrthoDB" id="7340501at2759"/>
<evidence type="ECO:0000256" key="1">
    <source>
        <dbReference type="ARBA" id="ARBA00004123"/>
    </source>
</evidence>
<organism evidence="10 11">
    <name type="scientific">Rhizopus azygosporus</name>
    <name type="common">Rhizopus microsporus var. azygosporus</name>
    <dbReference type="NCBI Taxonomy" id="86630"/>
    <lineage>
        <taxon>Eukaryota</taxon>
        <taxon>Fungi</taxon>
        <taxon>Fungi incertae sedis</taxon>
        <taxon>Mucoromycota</taxon>
        <taxon>Mucoromycotina</taxon>
        <taxon>Mucoromycetes</taxon>
        <taxon>Mucorales</taxon>
        <taxon>Mucorineae</taxon>
        <taxon>Rhizopodaceae</taxon>
        <taxon>Rhizopus</taxon>
    </lineage>
</organism>
<dbReference type="CDD" id="cd10211">
    <property type="entry name" value="ASKHA_NBD_Arp5"/>
    <property type="match status" value="1"/>
</dbReference>
<dbReference type="Gene3D" id="3.30.420.40">
    <property type="match status" value="2"/>
</dbReference>
<evidence type="ECO:0000256" key="8">
    <source>
        <dbReference type="SAM" id="Coils"/>
    </source>
</evidence>
<dbReference type="AlphaFoldDB" id="A0A367KBG0"/>
<feature type="region of interest" description="Disordered" evidence="9">
    <location>
        <begin position="475"/>
        <end position="515"/>
    </location>
</feature>
<keyword evidence="11" id="KW-1185">Reference proteome</keyword>
<feature type="compositionally biased region" description="Basic and acidic residues" evidence="9">
    <location>
        <begin position="417"/>
        <end position="449"/>
    </location>
</feature>
<evidence type="ECO:0000256" key="4">
    <source>
        <dbReference type="ARBA" id="ARBA00023054"/>
    </source>
</evidence>
<dbReference type="InterPro" id="IPR043129">
    <property type="entry name" value="ATPase_NBD"/>
</dbReference>
<dbReference type="InterPro" id="IPR004000">
    <property type="entry name" value="Actin"/>
</dbReference>
<evidence type="ECO:0000256" key="7">
    <source>
        <dbReference type="RuleBase" id="RU000487"/>
    </source>
</evidence>
<gene>
    <name evidence="10" type="primary">ARP5</name>
    <name evidence="10" type="ORF">CU097_013946</name>
</gene>
<evidence type="ECO:0000256" key="5">
    <source>
        <dbReference type="ARBA" id="ARBA00023163"/>
    </source>
</evidence>
<dbReference type="Proteomes" id="UP000252139">
    <property type="component" value="Unassembled WGS sequence"/>
</dbReference>
<evidence type="ECO:0000256" key="3">
    <source>
        <dbReference type="ARBA" id="ARBA00023015"/>
    </source>
</evidence>
<dbReference type="Pfam" id="PF16065">
    <property type="entry name" value="DUF4807"/>
    <property type="match status" value="1"/>
</dbReference>
<dbReference type="GO" id="GO:0005634">
    <property type="term" value="C:nucleus"/>
    <property type="evidence" value="ECO:0007669"/>
    <property type="project" value="UniProtKB-SubCell"/>
</dbReference>
<evidence type="ECO:0000256" key="6">
    <source>
        <dbReference type="ARBA" id="ARBA00023242"/>
    </source>
</evidence>
<dbReference type="SMART" id="SM00268">
    <property type="entry name" value="ACTIN"/>
    <property type="match status" value="1"/>
</dbReference>
<dbReference type="Pfam" id="PF00022">
    <property type="entry name" value="Actin"/>
    <property type="match status" value="2"/>
</dbReference>
<comment type="similarity">
    <text evidence="7">Belongs to the actin family.</text>
</comment>
<proteinExistence type="inferred from homology"/>
<keyword evidence="3" id="KW-0805">Transcription regulation</keyword>
<dbReference type="EMBL" id="PJQL01000113">
    <property type="protein sequence ID" value="RCH99583.1"/>
    <property type="molecule type" value="Genomic_DNA"/>
</dbReference>
<keyword evidence="5" id="KW-0804">Transcription</keyword>
<evidence type="ECO:0000256" key="2">
    <source>
        <dbReference type="ARBA" id="ARBA00022763"/>
    </source>
</evidence>
<dbReference type="GO" id="GO:0006974">
    <property type="term" value="P:DNA damage response"/>
    <property type="evidence" value="ECO:0007669"/>
    <property type="project" value="UniProtKB-KW"/>
</dbReference>
<evidence type="ECO:0000256" key="9">
    <source>
        <dbReference type="SAM" id="MobiDB-lite"/>
    </source>
</evidence>
<dbReference type="SUPFAM" id="SSF53067">
    <property type="entry name" value="Actin-like ATPase domain"/>
    <property type="match status" value="2"/>
</dbReference>
<sequence length="892" mass="102412">MVEASIPKYYTLEEKEYIAPYYTVRDDYQHYQSLNTPIVIDNGSKQCRAGWATEKLPSLVFDNVVSKYKDRRLNTNTLAVGMDALADPAAKSNARSPFDANVVCDFEKMENVLDYIFLLLGINTSSIQHPIIMTEAVCNPSYSRNLMNELLFEGYRVPSVAYGIDSLFSYYANNGTKDDGGIIISSGNTSTHIIPTIGGRGILSKTKRINYGGTQATDYMLKLMQLKYPTFPTKMTAGQAEDLVRTHTFVAKDYQEALKRIEDRNTFQEIDRIIQFPFTAPIVEEKSAEELARQAAKREENARRLRESAARSRLEKLVAREQQYEAFTNLKNAKGTIKKADWLAQLKEAGFKDESDLDDTIKQLDTAIQRARNKELGIEENEEKEPPATDLINIPDDQLDEAGKKEKKKQKLMKANYDARQRAKKAKEEARLKEEEEARLEEQKRKEDPAGWVQSIKEKRQQVIDRLKKRKRLASELADRRSRASQLRMKSIANLASDSPTSKRRRKGAEEDTFGQDDEDWAIYREISREDESDEEEEDMSQLNQYESLLLQYDPDFLPEHLYESMSSPTNTLIHLLTRGMYPPWDPTDIAQSYQLHVNVERVRVPEVLFQPNIIGLDQAGLIETVNDIVKTFDVNQRQKIMQNIFLTGGYSQVPGLSDRIHASLQSIYPVNTNITVKRAKNPLLDAWRGAAMFGQDNTNKQYFVTRKEYEEYGSDYLKEHGLAGFPDFPKEENGGILYILLYPSAYVTASTKLNMAWSRRMWTLASEADRIAFTGVYYSVLGGAYCSLGKQNAQYAYKASELAIRQIQLARKLRDPILECKCWLYFAEDLIQLKRFKKAQKIITYQKRFIELIQNDVLSSMLDSVTVKMKTGLCRDSRENFYLTNNKDKVY</sequence>
<dbReference type="PANTHER" id="PTHR11937">
    <property type="entry name" value="ACTIN"/>
    <property type="match status" value="1"/>
</dbReference>
<name>A0A367KBG0_RHIAZ</name>
<comment type="caution">
    <text evidence="10">The sequence shown here is derived from an EMBL/GenBank/DDBJ whole genome shotgun (WGS) entry which is preliminary data.</text>
</comment>
<reference evidence="10 11" key="1">
    <citation type="journal article" date="2018" name="G3 (Bethesda)">
        <title>Phylogenetic and Phylogenomic Definition of Rhizopus Species.</title>
        <authorList>
            <person name="Gryganskyi A.P."/>
            <person name="Golan J."/>
            <person name="Dolatabadi S."/>
            <person name="Mondo S."/>
            <person name="Robb S."/>
            <person name="Idnurm A."/>
            <person name="Muszewska A."/>
            <person name="Steczkiewicz K."/>
            <person name="Masonjones S."/>
            <person name="Liao H.L."/>
            <person name="Gajdeczka M.T."/>
            <person name="Anike F."/>
            <person name="Vuek A."/>
            <person name="Anishchenko I.M."/>
            <person name="Voigt K."/>
            <person name="de Hoog G.S."/>
            <person name="Smith M.E."/>
            <person name="Heitman J."/>
            <person name="Vilgalys R."/>
            <person name="Stajich J.E."/>
        </authorList>
    </citation>
    <scope>NUCLEOTIDE SEQUENCE [LARGE SCALE GENOMIC DNA]</scope>
    <source>
        <strain evidence="10 11">CBS 357.93</strain>
    </source>
</reference>
<comment type="subcellular location">
    <subcellularLocation>
        <location evidence="1">Nucleus</location>
    </subcellularLocation>
</comment>